<organism evidence="1">
    <name type="scientific">marine sediment metagenome</name>
    <dbReference type="NCBI Taxonomy" id="412755"/>
    <lineage>
        <taxon>unclassified sequences</taxon>
        <taxon>metagenomes</taxon>
        <taxon>ecological metagenomes</taxon>
    </lineage>
</organism>
<comment type="caution">
    <text evidence="1">The sequence shown here is derived from an EMBL/GenBank/DDBJ whole genome shotgun (WGS) entry which is preliminary data.</text>
</comment>
<accession>A0A0F9BBY7</accession>
<evidence type="ECO:0000313" key="1">
    <source>
        <dbReference type="EMBL" id="KKL19434.1"/>
    </source>
</evidence>
<name>A0A0F9BBY7_9ZZZZ</name>
<gene>
    <name evidence="1" type="ORF">LCGC14_2465490</name>
</gene>
<feature type="non-terminal residue" evidence="1">
    <location>
        <position position="102"/>
    </location>
</feature>
<protein>
    <submittedName>
        <fullName evidence="1">Uncharacterized protein</fullName>
    </submittedName>
</protein>
<dbReference type="EMBL" id="LAZR01038488">
    <property type="protein sequence ID" value="KKL19434.1"/>
    <property type="molecule type" value="Genomic_DNA"/>
</dbReference>
<dbReference type="AlphaFoldDB" id="A0A0F9BBY7"/>
<reference evidence="1" key="1">
    <citation type="journal article" date="2015" name="Nature">
        <title>Complex archaea that bridge the gap between prokaryotes and eukaryotes.</title>
        <authorList>
            <person name="Spang A."/>
            <person name="Saw J.H."/>
            <person name="Jorgensen S.L."/>
            <person name="Zaremba-Niedzwiedzka K."/>
            <person name="Martijn J."/>
            <person name="Lind A.E."/>
            <person name="van Eijk R."/>
            <person name="Schleper C."/>
            <person name="Guy L."/>
            <person name="Ettema T.J."/>
        </authorList>
    </citation>
    <scope>NUCLEOTIDE SEQUENCE</scope>
</reference>
<sequence length="102" mass="11811">MKRISLLIAIMLSGLIHAQAFDIEGTNMDGQVYFEDGSTQTGKLNFSRLRMAIKPEGGKREKLDVDKVEKFQVFRKKDTVSYTYLLSERNYKKKKKYLTVLV</sequence>
<proteinExistence type="predicted"/>